<organism evidence="2 3">
    <name type="scientific">Chanos chanos</name>
    <name type="common">Milkfish</name>
    <name type="synonym">Mugil chanos</name>
    <dbReference type="NCBI Taxonomy" id="29144"/>
    <lineage>
        <taxon>Eukaryota</taxon>
        <taxon>Metazoa</taxon>
        <taxon>Chordata</taxon>
        <taxon>Craniata</taxon>
        <taxon>Vertebrata</taxon>
        <taxon>Euteleostomi</taxon>
        <taxon>Actinopterygii</taxon>
        <taxon>Neopterygii</taxon>
        <taxon>Teleostei</taxon>
        <taxon>Ostariophysi</taxon>
        <taxon>Gonorynchiformes</taxon>
        <taxon>Chanidae</taxon>
        <taxon>Chanos</taxon>
    </lineage>
</organism>
<dbReference type="InParanoid" id="A0A6J2VKU7"/>
<sequence>MAEMKLGVKFILVTLLLQLALTEGKPTSEYDFGDVVFFKTAHNVPGTQCAVTDHFGVFVGNNIKIEGKAEGDDILEINISPAVQQKSCRFAKLGSRTPQSKSTPKFENERQRKDETIQGIGDIIINCPNIYIKDSKNVKNVGNIESHAGNAPAGEEKGNRLLRYLSRLFGCCFGACQAAGGIATAVGVATAAGAAGAAGR</sequence>
<dbReference type="RefSeq" id="XP_030631896.1">
    <property type="nucleotide sequence ID" value="XM_030776036.1"/>
</dbReference>
<feature type="chain" id="PRO_5027035717" evidence="1">
    <location>
        <begin position="25"/>
        <end position="200"/>
    </location>
</feature>
<keyword evidence="1" id="KW-0732">Signal</keyword>
<proteinExistence type="predicted"/>
<feature type="signal peptide" evidence="1">
    <location>
        <begin position="1"/>
        <end position="24"/>
    </location>
</feature>
<gene>
    <name evidence="3" type="primary">LOC115813391</name>
</gene>
<evidence type="ECO:0000313" key="2">
    <source>
        <dbReference type="Proteomes" id="UP000504632"/>
    </source>
</evidence>
<accession>A0A6J2VKU7</accession>
<keyword evidence="2" id="KW-1185">Reference proteome</keyword>
<dbReference type="GeneID" id="115813391"/>
<dbReference type="AlphaFoldDB" id="A0A6J2VKU7"/>
<name>A0A6J2VKU7_CHACN</name>
<evidence type="ECO:0000313" key="3">
    <source>
        <dbReference type="RefSeq" id="XP_030631896.1"/>
    </source>
</evidence>
<evidence type="ECO:0000256" key="1">
    <source>
        <dbReference type="SAM" id="SignalP"/>
    </source>
</evidence>
<protein>
    <submittedName>
        <fullName evidence="3">Uncharacterized protein LOC115813391</fullName>
    </submittedName>
</protein>
<dbReference type="Proteomes" id="UP000504632">
    <property type="component" value="Chromosome 5"/>
</dbReference>
<reference evidence="3" key="1">
    <citation type="submission" date="2025-08" db="UniProtKB">
        <authorList>
            <consortium name="RefSeq"/>
        </authorList>
    </citation>
    <scope>IDENTIFICATION</scope>
</reference>